<sequence>MKKEVQNKASLLGLLLSVIYFFILFLTSPIPFEDIKSSNIVCFILKMSKASGIAAVTFSLFLLSAFFLTKKIKEVFEVIILPQIILEFINEDENYSLKDGFRDTLYWIKNIIELVMSIFIPGAIALAFFDKTGKFEIIEGLTNYIIICLLPTMCVLKLKEYSAIFFEAFIFLKLIFLLGCNVTKKIIKIFWKLIKKVYNFFLDFMQKFN</sequence>
<reference evidence="2" key="1">
    <citation type="submission" date="2023-03" db="EMBL/GenBank/DDBJ databases">
        <authorList>
            <person name="Shen W."/>
            <person name="Cai J."/>
        </authorList>
    </citation>
    <scope>NUCLEOTIDE SEQUENCE</scope>
    <source>
        <strain evidence="2">Y3</strain>
    </source>
</reference>
<dbReference type="EMBL" id="JARPYC010000017">
    <property type="protein sequence ID" value="MDT2667727.1"/>
    <property type="molecule type" value="Genomic_DNA"/>
</dbReference>
<dbReference type="Proteomes" id="UP001257962">
    <property type="component" value="Unassembled WGS sequence"/>
</dbReference>
<name>A0AAJ2MSZ5_9LACT</name>
<feature type="transmembrane region" description="Helical" evidence="1">
    <location>
        <begin position="164"/>
        <end position="183"/>
    </location>
</feature>
<comment type="caution">
    <text evidence="2">The sequence shown here is derived from an EMBL/GenBank/DDBJ whole genome shotgun (WGS) entry which is preliminary data.</text>
</comment>
<feature type="transmembrane region" description="Helical" evidence="1">
    <location>
        <begin position="111"/>
        <end position="129"/>
    </location>
</feature>
<dbReference type="RefSeq" id="WP_311796019.1">
    <property type="nucleotide sequence ID" value="NZ_JARPXT010000012.1"/>
</dbReference>
<keyword evidence="1" id="KW-0812">Transmembrane</keyword>
<dbReference type="AlphaFoldDB" id="A0AAJ2MSZ5"/>
<feature type="transmembrane region" description="Helical" evidence="1">
    <location>
        <begin position="12"/>
        <end position="30"/>
    </location>
</feature>
<gene>
    <name evidence="2" type="ORF">P7D34_10985</name>
</gene>
<accession>A0AAJ2MSZ5</accession>
<proteinExistence type="predicted"/>
<evidence type="ECO:0000313" key="2">
    <source>
        <dbReference type="EMBL" id="MDT2667727.1"/>
    </source>
</evidence>
<feature type="transmembrane region" description="Helical" evidence="1">
    <location>
        <begin position="50"/>
        <end position="68"/>
    </location>
</feature>
<protein>
    <submittedName>
        <fullName evidence="2">Uncharacterized protein</fullName>
    </submittedName>
</protein>
<organism evidence="2 3">
    <name type="scientific">Lactococcus petauri</name>
    <dbReference type="NCBI Taxonomy" id="1940789"/>
    <lineage>
        <taxon>Bacteria</taxon>
        <taxon>Bacillati</taxon>
        <taxon>Bacillota</taxon>
        <taxon>Bacilli</taxon>
        <taxon>Lactobacillales</taxon>
        <taxon>Streptococcaceae</taxon>
        <taxon>Lactococcus</taxon>
    </lineage>
</organism>
<evidence type="ECO:0000256" key="1">
    <source>
        <dbReference type="SAM" id="Phobius"/>
    </source>
</evidence>
<keyword evidence="1" id="KW-1133">Transmembrane helix</keyword>
<evidence type="ECO:0000313" key="3">
    <source>
        <dbReference type="Proteomes" id="UP001257962"/>
    </source>
</evidence>
<keyword evidence="1" id="KW-0472">Membrane</keyword>